<dbReference type="Proteomes" id="UP001159363">
    <property type="component" value="Chromosome 15"/>
</dbReference>
<reference evidence="2 3" key="1">
    <citation type="submission" date="2023-02" db="EMBL/GenBank/DDBJ databases">
        <title>LHISI_Scaffold_Assembly.</title>
        <authorList>
            <person name="Stuart O.P."/>
            <person name="Cleave R."/>
            <person name="Magrath M.J.L."/>
            <person name="Mikheyev A.S."/>
        </authorList>
    </citation>
    <scope>NUCLEOTIDE SEQUENCE [LARGE SCALE GENOMIC DNA]</scope>
    <source>
        <strain evidence="2">Daus_M_001</strain>
        <tissue evidence="2">Leg muscle</tissue>
    </source>
</reference>
<sequence length="1295" mass="143223">MSANQKQPEDAFNNNFVLETGNDIISELRSMLTVRNTFFRNYLSELVVKCEEERSCAILMAADDDNLKNVEGYMTRIFTTSISHLATKTDVQNYSRDTLDVCSERLVEIEIVSLTTSHLGEPVSIPGGIACGNRSGRCRWSAGFLGDLPFLPPLHTGAASYSPCFTLIGSQDFDVIGSTQYSDARRQISPLHSTFLRAGERSQLSSRTTLGENFRTCASQMVSAQRHRYTEILDENCSCSSRESPNGGPEFWSLEMRRFSGTRKLKERGKMNSEPPGKRVSVRESFDLLGMACVRSTRFLPRLGLASSRDLLCSRVVSPVLRLSCDLIALECSGLVKEMGQERRTVDERKRGRNGDENAGRMNASFFSDAGAVGHLGTRRVALFAGYRSPAASNLSNQQARPVNVRRLARQTHPRRSEGKPSQTANIFSTSYGYTTLVRHLGATMTEWLARSTPTNANRVQSPAGTPDFRKWKSCRTTPLVCGFSRGSPVSSAPFILTPFHVHFNHPHRLSGPRSPVPTRLQTLNTERRSSTLCSSAGLAQNVIRTSCRAKGGDGMTIRTITTRDLQSSKVGRRISLDSLIAARKMGRTQRRAGTEPRNMTTAWDGRRLVLMAVTDRTVSPAVLVGSVALQRAWTCLRRRFNVFCRGLGWWHACHFVGFHCPETTNASDCNGHVNAVAGVLGGKNVVFSHESHFNLSYSDGRARVIRYPCSDTHMAHLWFIVGCQIGQKLANSWHSPSTIAGPEAAPVPAVKPQSADCGLPHGYRGDRNLAACIVKRHRGQMPSALIWGVIGYNMRSRLLHIEGNLNSKQPLTHTMFQQENSRPHVARKCASFLNERWVPLLPWPARSPDMSPIEHVWDMCTDGASEEGRICFGQSLEKSASHWLYRYGYAKKRTQCAWFLVMGVFAGESHPYVRMTARSTCWVGKRCVEATSLHCCRGVANLLDVASRLLEADLTGHAYTTRTFGDFPSALLVKDARLGRVPNTSIPLVFGVSAPESQMIGAVQNRYTQNGENTARQLRALYLEAMAHLISVGSSYGAFLGRSPIQVLTPPPSNRNPYSKTQMAHLWFTVGWQADKKLANSWHAPSTTDGPELAPLTSHTLPIAVPDPAAANQNMDLLTYKEPPRLFISVCQHLHCEETRGIIKPMASHVIKNNYPVHKVVRSGVGVVGKAGGRGKSNGVMKIESEETCPKNIGLRCKRWDIQSLRSSGKVPLRRRSSPLAPPSHPVRGSHPTAPTPPPIKPARHRDLPSHTPSDFRSNLVAKLSRRSERSPRRWARGLGVGVEKEGPKETKDS</sequence>
<gene>
    <name evidence="2" type="ORF">PR048_032746</name>
</gene>
<protein>
    <submittedName>
        <fullName evidence="2">Uncharacterized protein</fullName>
    </submittedName>
</protein>
<evidence type="ECO:0000313" key="2">
    <source>
        <dbReference type="EMBL" id="KAJ8866884.1"/>
    </source>
</evidence>
<dbReference type="Gene3D" id="3.30.420.10">
    <property type="entry name" value="Ribonuclease H-like superfamily/Ribonuclease H"/>
    <property type="match status" value="1"/>
</dbReference>
<accession>A0ABQ9G325</accession>
<dbReference type="InterPro" id="IPR036397">
    <property type="entry name" value="RNaseH_sf"/>
</dbReference>
<feature type="region of interest" description="Disordered" evidence="1">
    <location>
        <begin position="1208"/>
        <end position="1295"/>
    </location>
</feature>
<keyword evidence="3" id="KW-1185">Reference proteome</keyword>
<organism evidence="2 3">
    <name type="scientific">Dryococelus australis</name>
    <dbReference type="NCBI Taxonomy" id="614101"/>
    <lineage>
        <taxon>Eukaryota</taxon>
        <taxon>Metazoa</taxon>
        <taxon>Ecdysozoa</taxon>
        <taxon>Arthropoda</taxon>
        <taxon>Hexapoda</taxon>
        <taxon>Insecta</taxon>
        <taxon>Pterygota</taxon>
        <taxon>Neoptera</taxon>
        <taxon>Polyneoptera</taxon>
        <taxon>Phasmatodea</taxon>
        <taxon>Verophasmatodea</taxon>
        <taxon>Anareolatae</taxon>
        <taxon>Phasmatidae</taxon>
        <taxon>Eurycanthinae</taxon>
        <taxon>Dryococelus</taxon>
    </lineage>
</organism>
<dbReference type="EMBL" id="JARBHB010000016">
    <property type="protein sequence ID" value="KAJ8866884.1"/>
    <property type="molecule type" value="Genomic_DNA"/>
</dbReference>
<proteinExistence type="predicted"/>
<comment type="caution">
    <text evidence="2">The sequence shown here is derived from an EMBL/GenBank/DDBJ whole genome shotgun (WGS) entry which is preliminary data.</text>
</comment>
<evidence type="ECO:0000256" key="1">
    <source>
        <dbReference type="SAM" id="MobiDB-lite"/>
    </source>
</evidence>
<name>A0ABQ9G325_9NEOP</name>
<evidence type="ECO:0000313" key="3">
    <source>
        <dbReference type="Proteomes" id="UP001159363"/>
    </source>
</evidence>
<feature type="compositionally biased region" description="Basic and acidic residues" evidence="1">
    <location>
        <begin position="1284"/>
        <end position="1295"/>
    </location>
</feature>